<dbReference type="Proteomes" id="UP000266385">
    <property type="component" value="Unassembled WGS sequence"/>
</dbReference>
<dbReference type="Gene3D" id="1.10.12.10">
    <property type="entry name" value="Lyase 2-enoyl-coa Hydratase, Chain A, domain 2"/>
    <property type="match status" value="1"/>
</dbReference>
<comment type="similarity">
    <text evidence="1 3">Belongs to the enoyl-CoA hydratase/isomerase family.</text>
</comment>
<dbReference type="PANTHER" id="PTHR11941:SF127">
    <property type="entry name" value="ENOYL-COA HYDRATASE ECHA18 (ENOYL HYDRASE) (UNSATURATED ACYL-COA HYDRATASE) (CROTONASE)-RELATED"/>
    <property type="match status" value="1"/>
</dbReference>
<evidence type="ECO:0000256" key="2">
    <source>
        <dbReference type="ARBA" id="ARBA00023239"/>
    </source>
</evidence>
<evidence type="ECO:0000313" key="5">
    <source>
        <dbReference type="Proteomes" id="UP000266385"/>
    </source>
</evidence>
<reference evidence="4 5" key="1">
    <citation type="submission" date="2018-08" db="EMBL/GenBank/DDBJ databases">
        <title>Henriciella mobilis sp. nov., isolated from seawater.</title>
        <authorList>
            <person name="Cheng H."/>
            <person name="Wu Y.-H."/>
            <person name="Xu X.-W."/>
            <person name="Guo L.-L."/>
        </authorList>
    </citation>
    <scope>NUCLEOTIDE SEQUENCE [LARGE SCALE GENOMIC DNA]</scope>
    <source>
        <strain evidence="4 5">JN25</strain>
    </source>
</reference>
<protein>
    <submittedName>
        <fullName evidence="4">Enoyl-CoA hydratase/isomerase family protein</fullName>
    </submittedName>
</protein>
<evidence type="ECO:0000256" key="3">
    <source>
        <dbReference type="RuleBase" id="RU003707"/>
    </source>
</evidence>
<dbReference type="GO" id="GO:0016829">
    <property type="term" value="F:lyase activity"/>
    <property type="evidence" value="ECO:0007669"/>
    <property type="project" value="UniProtKB-KW"/>
</dbReference>
<keyword evidence="5" id="KW-1185">Reference proteome</keyword>
<dbReference type="OrthoDB" id="5730382at2"/>
<organism evidence="4 5">
    <name type="scientific">Henriciella mobilis</name>
    <dbReference type="NCBI Taxonomy" id="2305467"/>
    <lineage>
        <taxon>Bacteria</taxon>
        <taxon>Pseudomonadati</taxon>
        <taxon>Pseudomonadota</taxon>
        <taxon>Alphaproteobacteria</taxon>
        <taxon>Hyphomonadales</taxon>
        <taxon>Hyphomonadaceae</taxon>
        <taxon>Henriciella</taxon>
    </lineage>
</organism>
<dbReference type="GO" id="GO:0016853">
    <property type="term" value="F:isomerase activity"/>
    <property type="evidence" value="ECO:0007669"/>
    <property type="project" value="UniProtKB-KW"/>
</dbReference>
<dbReference type="EMBL" id="QWFX01000013">
    <property type="protein sequence ID" value="RIJ28363.1"/>
    <property type="molecule type" value="Genomic_DNA"/>
</dbReference>
<dbReference type="SUPFAM" id="SSF52096">
    <property type="entry name" value="ClpP/crotonase"/>
    <property type="match status" value="1"/>
</dbReference>
<dbReference type="AlphaFoldDB" id="A0A399RCE2"/>
<comment type="caution">
    <text evidence="4">The sequence shown here is derived from an EMBL/GenBank/DDBJ whole genome shotgun (WGS) entry which is preliminary data.</text>
</comment>
<name>A0A399RCE2_9PROT</name>
<dbReference type="InterPro" id="IPR029045">
    <property type="entry name" value="ClpP/crotonase-like_dom_sf"/>
</dbReference>
<dbReference type="PROSITE" id="PS00166">
    <property type="entry name" value="ENOYL_COA_HYDRATASE"/>
    <property type="match status" value="1"/>
</dbReference>
<evidence type="ECO:0000256" key="1">
    <source>
        <dbReference type="ARBA" id="ARBA00005254"/>
    </source>
</evidence>
<dbReference type="InterPro" id="IPR018376">
    <property type="entry name" value="Enoyl-CoA_hyd/isom_CS"/>
</dbReference>
<dbReference type="PANTHER" id="PTHR11941">
    <property type="entry name" value="ENOYL-COA HYDRATASE-RELATED"/>
    <property type="match status" value="1"/>
</dbReference>
<dbReference type="RefSeq" id="WP_119376898.1">
    <property type="nucleotide sequence ID" value="NZ_QWFX01000013.1"/>
</dbReference>
<dbReference type="CDD" id="cd06558">
    <property type="entry name" value="crotonase-like"/>
    <property type="match status" value="1"/>
</dbReference>
<proteinExistence type="inferred from homology"/>
<evidence type="ECO:0000313" key="4">
    <source>
        <dbReference type="EMBL" id="RIJ28363.1"/>
    </source>
</evidence>
<sequence length="260" mass="27411">MPGQLRLEIAAPVAEIIIDAPARRNAFNIEMWAALPGLIAEAEASPEARVIILHGGETGHFAAGADISEFETIYADRESAAKSRDTISDALDRLATCRKPVIAAIEGACVGGGVSLALACDIQIAAEDARFGVTPAKLGLVYPPGDTRRLLAAVGPAQARDILFTGAIFDAGRALRIGLVAELCAPGTALQTAKEKAARVAAVSQYSVREMKEIIAALGSPEGLDETEGRERFVQAATGPDFREGYLSFIQKRKPDFPTV</sequence>
<dbReference type="Pfam" id="PF00378">
    <property type="entry name" value="ECH_1"/>
    <property type="match status" value="1"/>
</dbReference>
<dbReference type="GO" id="GO:0006635">
    <property type="term" value="P:fatty acid beta-oxidation"/>
    <property type="evidence" value="ECO:0007669"/>
    <property type="project" value="TreeGrafter"/>
</dbReference>
<gene>
    <name evidence="4" type="ORF">D1223_13295</name>
</gene>
<dbReference type="InterPro" id="IPR014748">
    <property type="entry name" value="Enoyl-CoA_hydra_C"/>
</dbReference>
<accession>A0A399RCE2</accession>
<keyword evidence="2" id="KW-0456">Lyase</keyword>
<keyword evidence="4" id="KW-0413">Isomerase</keyword>
<dbReference type="Gene3D" id="3.90.226.10">
    <property type="entry name" value="2-enoyl-CoA Hydratase, Chain A, domain 1"/>
    <property type="match status" value="1"/>
</dbReference>
<dbReference type="InterPro" id="IPR001753">
    <property type="entry name" value="Enoyl-CoA_hydra/iso"/>
</dbReference>